<accession>A0A366DKB5</accession>
<comment type="caution">
    <text evidence="2">The sequence shown here is derived from an EMBL/GenBank/DDBJ whole genome shotgun (WGS) entry which is preliminary data.</text>
</comment>
<proteinExistence type="predicted"/>
<keyword evidence="3" id="KW-1185">Reference proteome</keyword>
<name>A0A366DKB5_9HYPH</name>
<evidence type="ECO:0000313" key="2">
    <source>
        <dbReference type="EMBL" id="RBO90461.1"/>
    </source>
</evidence>
<dbReference type="Pfam" id="PF04957">
    <property type="entry name" value="RMF"/>
    <property type="match status" value="1"/>
</dbReference>
<evidence type="ECO:0000256" key="1">
    <source>
        <dbReference type="SAM" id="MobiDB-lite"/>
    </source>
</evidence>
<dbReference type="AlphaFoldDB" id="A0A366DKB5"/>
<dbReference type="Proteomes" id="UP000252893">
    <property type="component" value="Unassembled WGS sequence"/>
</dbReference>
<dbReference type="RefSeq" id="WP_113946216.1">
    <property type="nucleotide sequence ID" value="NZ_JBHEEG010000005.1"/>
</dbReference>
<sequence>MATLGHNTKTDQELYEEQKFLEGFKNIKSLESDMAGKKGDIGAEYKRLKDLGWSKKDIEFAKSLEDKDSGQIIADFERKIRIAKMFGHRAGRQLEMLDEDRTPQVDRAYDEGFAVGRRRGDASNPYHAGSQEAQSWQKGFNDGNELSNKDLAAAVNDQQPD</sequence>
<reference evidence="2 3" key="1">
    <citation type="submission" date="2018-06" db="EMBL/GenBank/DDBJ databases">
        <title>Genomic Encyclopedia of Type Strains, Phase IV (KMG-IV): sequencing the most valuable type-strain genomes for metagenomic binning, comparative biology and taxonomic classification.</title>
        <authorList>
            <person name="Goeker M."/>
        </authorList>
    </citation>
    <scope>NUCLEOTIDE SEQUENCE [LARGE SCALE GENOMIC DNA]</scope>
    <source>
        <strain evidence="2 3">DSM 25619</strain>
    </source>
</reference>
<dbReference type="InterPro" id="IPR007040">
    <property type="entry name" value="Ribosome_modulation_factor"/>
</dbReference>
<organism evidence="2 3">
    <name type="scientific">Pseudochrobactrum asaccharolyticum</name>
    <dbReference type="NCBI Taxonomy" id="354351"/>
    <lineage>
        <taxon>Bacteria</taxon>
        <taxon>Pseudomonadati</taxon>
        <taxon>Pseudomonadota</taxon>
        <taxon>Alphaproteobacteria</taxon>
        <taxon>Hyphomicrobiales</taxon>
        <taxon>Brucellaceae</taxon>
        <taxon>Pseudochrobactrum</taxon>
    </lineage>
</organism>
<feature type="region of interest" description="Disordered" evidence="1">
    <location>
        <begin position="114"/>
        <end position="161"/>
    </location>
</feature>
<dbReference type="EMBL" id="QNRH01000013">
    <property type="protein sequence ID" value="RBO90461.1"/>
    <property type="molecule type" value="Genomic_DNA"/>
</dbReference>
<evidence type="ECO:0000313" key="3">
    <source>
        <dbReference type="Proteomes" id="UP000252893"/>
    </source>
</evidence>
<dbReference type="OrthoDB" id="7906519at2"/>
<protein>
    <submittedName>
        <fullName evidence="2">Uncharacterized protein</fullName>
    </submittedName>
</protein>
<gene>
    <name evidence="2" type="ORF">DFR47_11322</name>
</gene>